<evidence type="ECO:0000256" key="1">
    <source>
        <dbReference type="SAM" id="Phobius"/>
    </source>
</evidence>
<keyword evidence="1" id="KW-1133">Transmembrane helix</keyword>
<sequence>MASTTICKTLVLLFAVLCTVSASYGGMGFGSGMYGGGMMGGPYGMGGMYGSGYPYGGGYGMGMGSGYGMGGMYGSYPMGGGMGYGRKKRLDEEGMPWSPLPLALLLGIALIVPGDAIQCYSCADDFIVWHWRHFFLKRNYGISVSDPECKHPDYNPDSTTRCSSTCFILYLNGTDRFTGQTTVLGVGRGCSTQSLSDDQHTHLGLGTHAKVSDIGNYLSNNFDNLDITEHWCFCISDFCNTQKCYTQPIFSRYTTDEAYLSKRRQYSPSGRSPSSFWRYYGNGAVSARLSAFLVALHTFSLL</sequence>
<reference evidence="3" key="1">
    <citation type="submission" date="2023-06" db="EMBL/GenBank/DDBJ databases">
        <title>Genomic analysis of the entomopathogenic nematode Steinernema hermaphroditum.</title>
        <authorList>
            <person name="Schwarz E.M."/>
            <person name="Heppert J.K."/>
            <person name="Baniya A."/>
            <person name="Schwartz H.T."/>
            <person name="Tan C.-H."/>
            <person name="Antoshechkin I."/>
            <person name="Sternberg P.W."/>
            <person name="Goodrich-Blair H."/>
            <person name="Dillman A.R."/>
        </authorList>
    </citation>
    <scope>NUCLEOTIDE SEQUENCE</scope>
    <source>
        <strain evidence="3">PS9179</strain>
        <tissue evidence="3">Whole animal</tissue>
    </source>
</reference>
<feature type="chain" id="PRO_5041340909" evidence="2">
    <location>
        <begin position="23"/>
        <end position="302"/>
    </location>
</feature>
<protein>
    <submittedName>
        <fullName evidence="3">Uncharacterized protein</fullName>
    </submittedName>
</protein>
<proteinExistence type="predicted"/>
<gene>
    <name evidence="3" type="ORF">QR680_005758</name>
</gene>
<feature type="signal peptide" evidence="2">
    <location>
        <begin position="1"/>
        <end position="22"/>
    </location>
</feature>
<accession>A0AA39LVG4</accession>
<dbReference type="AlphaFoldDB" id="A0AA39LVG4"/>
<evidence type="ECO:0000256" key="2">
    <source>
        <dbReference type="SAM" id="SignalP"/>
    </source>
</evidence>
<keyword evidence="1" id="KW-0812">Transmembrane</keyword>
<dbReference type="EMBL" id="JAUCMV010000003">
    <property type="protein sequence ID" value="KAK0411631.1"/>
    <property type="molecule type" value="Genomic_DNA"/>
</dbReference>
<dbReference type="Proteomes" id="UP001175271">
    <property type="component" value="Unassembled WGS sequence"/>
</dbReference>
<keyword evidence="2" id="KW-0732">Signal</keyword>
<evidence type="ECO:0000313" key="3">
    <source>
        <dbReference type="EMBL" id="KAK0411631.1"/>
    </source>
</evidence>
<keyword evidence="4" id="KW-1185">Reference proteome</keyword>
<keyword evidence="1" id="KW-0472">Membrane</keyword>
<organism evidence="3 4">
    <name type="scientific">Steinernema hermaphroditum</name>
    <dbReference type="NCBI Taxonomy" id="289476"/>
    <lineage>
        <taxon>Eukaryota</taxon>
        <taxon>Metazoa</taxon>
        <taxon>Ecdysozoa</taxon>
        <taxon>Nematoda</taxon>
        <taxon>Chromadorea</taxon>
        <taxon>Rhabditida</taxon>
        <taxon>Tylenchina</taxon>
        <taxon>Panagrolaimomorpha</taxon>
        <taxon>Strongyloidoidea</taxon>
        <taxon>Steinernematidae</taxon>
        <taxon>Steinernema</taxon>
    </lineage>
</organism>
<name>A0AA39LVG4_9BILA</name>
<comment type="caution">
    <text evidence="3">The sequence shown here is derived from an EMBL/GenBank/DDBJ whole genome shotgun (WGS) entry which is preliminary data.</text>
</comment>
<feature type="transmembrane region" description="Helical" evidence="1">
    <location>
        <begin position="52"/>
        <end position="73"/>
    </location>
</feature>
<evidence type="ECO:0000313" key="4">
    <source>
        <dbReference type="Proteomes" id="UP001175271"/>
    </source>
</evidence>